<evidence type="ECO:0000256" key="8">
    <source>
        <dbReference type="PIRSR" id="PIRSR605150-1"/>
    </source>
</evidence>
<feature type="transmembrane region" description="Helical" evidence="11">
    <location>
        <begin position="606"/>
        <end position="628"/>
    </location>
</feature>
<keyword evidence="7" id="KW-0961">Cell wall biogenesis/degradation</keyword>
<evidence type="ECO:0000256" key="9">
    <source>
        <dbReference type="PIRSR" id="PIRSR605150-2"/>
    </source>
</evidence>
<dbReference type="InterPro" id="IPR005150">
    <property type="entry name" value="Cellulose_synth"/>
</dbReference>
<feature type="binding site" evidence="10">
    <location>
        <position position="286"/>
    </location>
    <ligand>
        <name>Mn(2+)</name>
        <dbReference type="ChEBI" id="CHEBI:29035"/>
    </ligand>
</feature>
<dbReference type="AlphaFoldDB" id="A0A835HM03"/>
<feature type="transmembrane region" description="Helical" evidence="11">
    <location>
        <begin position="685"/>
        <end position="703"/>
    </location>
</feature>
<feature type="binding site" evidence="9">
    <location>
        <position position="118"/>
    </location>
    <ligand>
        <name>UDP-alpha-D-glucose</name>
        <dbReference type="ChEBI" id="CHEBI:58885"/>
    </ligand>
</feature>
<feature type="binding site" evidence="9">
    <location>
        <position position="117"/>
    </location>
    <ligand>
        <name>UDP-alpha-D-glucose</name>
        <dbReference type="ChEBI" id="CHEBI:58885"/>
    </ligand>
</feature>
<dbReference type="GO" id="GO:0016020">
    <property type="term" value="C:membrane"/>
    <property type="evidence" value="ECO:0007669"/>
    <property type="project" value="InterPro"/>
</dbReference>
<dbReference type="GO" id="GO:0012505">
    <property type="term" value="C:endomembrane system"/>
    <property type="evidence" value="ECO:0007669"/>
    <property type="project" value="UniProtKB-SubCell"/>
</dbReference>
<dbReference type="SUPFAM" id="SSF53448">
    <property type="entry name" value="Nucleotide-diphospho-sugar transferases"/>
    <property type="match status" value="1"/>
</dbReference>
<dbReference type="Gene3D" id="3.90.550.10">
    <property type="entry name" value="Spore Coat Polysaccharide Biosynthesis Protein SpsA, Chain A"/>
    <property type="match status" value="2"/>
</dbReference>
<evidence type="ECO:0000256" key="2">
    <source>
        <dbReference type="ARBA" id="ARBA00022676"/>
    </source>
</evidence>
<evidence type="ECO:0000256" key="10">
    <source>
        <dbReference type="PIRSR" id="PIRSR605150-3"/>
    </source>
</evidence>
<feature type="active site" evidence="8">
    <location>
        <position position="453"/>
    </location>
</feature>
<feature type="transmembrane region" description="Helical" evidence="11">
    <location>
        <begin position="648"/>
        <end position="673"/>
    </location>
</feature>
<feature type="transmembrane region" description="Helical" evidence="11">
    <location>
        <begin position="57"/>
        <end position="77"/>
    </location>
</feature>
<feature type="active site" evidence="8">
    <location>
        <position position="147"/>
    </location>
</feature>
<reference evidence="12 13" key="1">
    <citation type="submission" date="2020-10" db="EMBL/GenBank/DDBJ databases">
        <title>The Coptis chinensis genome and diversification of protoberbering-type alkaloids.</title>
        <authorList>
            <person name="Wang B."/>
            <person name="Shu S."/>
            <person name="Song C."/>
            <person name="Liu Y."/>
        </authorList>
    </citation>
    <scope>NUCLEOTIDE SEQUENCE [LARGE SCALE GENOMIC DNA]</scope>
    <source>
        <strain evidence="12">HL-2020</strain>
        <tissue evidence="12">Leaf</tissue>
    </source>
</reference>
<evidence type="ECO:0000256" key="7">
    <source>
        <dbReference type="ARBA" id="ARBA00023316"/>
    </source>
</evidence>
<keyword evidence="2" id="KW-0328">Glycosyltransferase</keyword>
<keyword evidence="5 11" id="KW-1133">Transmembrane helix</keyword>
<dbReference type="GO" id="GO:0030244">
    <property type="term" value="P:cellulose biosynthetic process"/>
    <property type="evidence" value="ECO:0007669"/>
    <property type="project" value="InterPro"/>
</dbReference>
<evidence type="ECO:0000313" key="12">
    <source>
        <dbReference type="EMBL" id="KAF9602086.1"/>
    </source>
</evidence>
<comment type="subcellular location">
    <subcellularLocation>
        <location evidence="1">Endomembrane system</location>
        <topology evidence="1">Multi-pass membrane protein</topology>
    </subcellularLocation>
</comment>
<feature type="transmembrane region" description="Helical" evidence="11">
    <location>
        <begin position="519"/>
        <end position="544"/>
    </location>
</feature>
<evidence type="ECO:0000256" key="4">
    <source>
        <dbReference type="ARBA" id="ARBA00022692"/>
    </source>
</evidence>
<dbReference type="EMBL" id="JADFTS010000006">
    <property type="protein sequence ID" value="KAF9602086.1"/>
    <property type="molecule type" value="Genomic_DNA"/>
</dbReference>
<gene>
    <name evidence="12" type="ORF">IFM89_024853</name>
</gene>
<dbReference type="GO" id="GO:0016760">
    <property type="term" value="F:cellulose synthase (UDP-forming) activity"/>
    <property type="evidence" value="ECO:0007669"/>
    <property type="project" value="InterPro"/>
</dbReference>
<evidence type="ECO:0000256" key="3">
    <source>
        <dbReference type="ARBA" id="ARBA00022679"/>
    </source>
</evidence>
<feature type="binding site" evidence="10">
    <location>
        <position position="310"/>
    </location>
    <ligand>
        <name>Mn(2+)</name>
        <dbReference type="ChEBI" id="CHEBI:29035"/>
    </ligand>
</feature>
<evidence type="ECO:0000256" key="6">
    <source>
        <dbReference type="ARBA" id="ARBA00023136"/>
    </source>
</evidence>
<feature type="binding site" evidence="9">
    <location>
        <position position="147"/>
    </location>
    <ligand>
        <name>UDP-alpha-D-glucose</name>
        <dbReference type="ChEBI" id="CHEBI:58885"/>
    </ligand>
</feature>
<dbReference type="InterPro" id="IPR029044">
    <property type="entry name" value="Nucleotide-diphossugar_trans"/>
</dbReference>
<evidence type="ECO:0000256" key="11">
    <source>
        <dbReference type="SAM" id="Phobius"/>
    </source>
</evidence>
<dbReference type="PANTHER" id="PTHR13301">
    <property type="entry name" value="X-BOX TRANSCRIPTION FACTOR-RELATED"/>
    <property type="match status" value="1"/>
</dbReference>
<dbReference type="Pfam" id="PF03552">
    <property type="entry name" value="Cellulose_synt"/>
    <property type="match status" value="2"/>
</dbReference>
<dbReference type="FunFam" id="3.90.550.10:FF:000135">
    <property type="entry name" value="Cellulose synthase-like protein G3"/>
    <property type="match status" value="1"/>
</dbReference>
<keyword evidence="6 11" id="KW-0472">Membrane</keyword>
<keyword evidence="3" id="KW-0808">Transferase</keyword>
<organism evidence="12 13">
    <name type="scientific">Coptis chinensis</name>
    <dbReference type="NCBI Taxonomy" id="261450"/>
    <lineage>
        <taxon>Eukaryota</taxon>
        <taxon>Viridiplantae</taxon>
        <taxon>Streptophyta</taxon>
        <taxon>Embryophyta</taxon>
        <taxon>Tracheophyta</taxon>
        <taxon>Spermatophyta</taxon>
        <taxon>Magnoliopsida</taxon>
        <taxon>Ranunculales</taxon>
        <taxon>Ranunculaceae</taxon>
        <taxon>Coptidoideae</taxon>
        <taxon>Coptis</taxon>
    </lineage>
</organism>
<name>A0A835HM03_9MAGN</name>
<evidence type="ECO:0008006" key="14">
    <source>
        <dbReference type="Google" id="ProtNLM"/>
    </source>
</evidence>
<dbReference type="GO" id="GO:0071555">
    <property type="term" value="P:cell wall organization"/>
    <property type="evidence" value="ECO:0007669"/>
    <property type="project" value="UniProtKB-KW"/>
</dbReference>
<protein>
    <recommendedName>
        <fullName evidence="14">Cellulose synthase-like protein G3</fullName>
    </recommendedName>
</protein>
<proteinExistence type="predicted"/>
<evidence type="ECO:0000256" key="5">
    <source>
        <dbReference type="ARBA" id="ARBA00022989"/>
    </source>
</evidence>
<sequence>MKTSRESKNTISPLHTYQPLPLTTLNRAFAVVYTCATLALFYHHILTLIYSTTLLSIFLHLSLLVSDAILTFMWATTQAFRMRPIKRKEYIENLPSIVDYKDYPSLDVFICTADPYKEPPINVINTALSVMAYDYPSDKVSVYVSDDGGSMLTLFAFMEAAKFATHWLPFCRANNIVDRCPSAYFQSTHAHIRSYKTEEIKMMYESMKMKVESVVDRGSIEDEFITGEKDSEAFKKWTTEFTRNDHPTIIQVLLESAKVKDITGHRMPNLVYISREKNKTSPHRFKAGALNVLLRVSATMTNAPIVLTQDCDMYSNDPQTPLRALCYILDPTKASSDLAYIQFPQRFHGINKNDIYASELKRVFQINPRGMDGLAGPNYVGSGCFFLRRALFGGPLSALSPEIPELNPNHVVDRSIQSEAVMALAHNVASCKFEDQTNWGSKTGFRYGTLVEDYFSGYRLLCEGWKSVFCDPDRPAFLGDVPITLNDSLSQNRRWCVGFSEVTFSKYCPITFGVRSMGLFMGLAFAHLSFWPIYSVPIIIYGILPPLALINGVSMFPKVSSPWFYVHMFLFLGAYGQDFLDYIIGGGTFRQWYSDQRMWMIRSVSCYLFGFIDYVLKSLGISAIGFNVTSKVVDDEESKRYEQGLFEFGVASPLFVPITTIALINLVAFIVGLSEIFTYGNWENVFVQLIMSGFVAVNCWPIYEAIILRVDRGRMHKMVIFQSIFLAMAMYSVALFTLKSQKV</sequence>
<evidence type="ECO:0000313" key="13">
    <source>
        <dbReference type="Proteomes" id="UP000631114"/>
    </source>
</evidence>
<comment type="caution">
    <text evidence="12">The sequence shown here is derived from an EMBL/GenBank/DDBJ whole genome shotgun (WGS) entry which is preliminary data.</text>
</comment>
<feature type="transmembrane region" description="Helical" evidence="11">
    <location>
        <begin position="718"/>
        <end position="738"/>
    </location>
</feature>
<dbReference type="Proteomes" id="UP000631114">
    <property type="component" value="Unassembled WGS sequence"/>
</dbReference>
<feature type="transmembrane region" description="Helical" evidence="11">
    <location>
        <begin position="564"/>
        <end position="585"/>
    </location>
</feature>
<keyword evidence="13" id="KW-1185">Reference proteome</keyword>
<keyword evidence="4 11" id="KW-0812">Transmembrane</keyword>
<dbReference type="OrthoDB" id="72851at2759"/>
<feature type="transmembrane region" description="Helical" evidence="11">
    <location>
        <begin position="28"/>
        <end position="51"/>
    </location>
</feature>
<evidence type="ECO:0000256" key="1">
    <source>
        <dbReference type="ARBA" id="ARBA00004127"/>
    </source>
</evidence>
<accession>A0A835HM03</accession>